<evidence type="ECO:0000256" key="4">
    <source>
        <dbReference type="ARBA" id="ARBA00022692"/>
    </source>
</evidence>
<evidence type="ECO:0000313" key="10">
    <source>
        <dbReference type="EMBL" id="KAF5783678.1"/>
    </source>
</evidence>
<accession>A0A251SYF7</accession>
<evidence type="ECO:0000256" key="8">
    <source>
        <dbReference type="SAM" id="MobiDB-lite"/>
    </source>
</evidence>
<dbReference type="Gramene" id="mRNA:HanXRQr2_Chr11g0510711">
    <property type="protein sequence ID" value="mRNA:HanXRQr2_Chr11g0510711"/>
    <property type="gene ID" value="HanXRQr2_Chr11g0510711"/>
</dbReference>
<keyword evidence="3 7" id="KW-1003">Cell membrane</keyword>
<feature type="region of interest" description="Disordered" evidence="8">
    <location>
        <begin position="1"/>
        <end position="32"/>
    </location>
</feature>
<name>A0A251SYF7_HELAN</name>
<feature type="compositionally biased region" description="Basic and acidic residues" evidence="8">
    <location>
        <begin position="1"/>
        <end position="11"/>
    </location>
</feature>
<comment type="subunit">
    <text evidence="7">Homodimer and heterodimers.</text>
</comment>
<dbReference type="EMBL" id="CM007902">
    <property type="protein sequence ID" value="OTG03613.1"/>
    <property type="molecule type" value="Genomic_DNA"/>
</dbReference>
<feature type="domain" description="Casparian strip membrane protein" evidence="9">
    <location>
        <begin position="69"/>
        <end position="216"/>
    </location>
</feature>
<evidence type="ECO:0000256" key="3">
    <source>
        <dbReference type="ARBA" id="ARBA00022475"/>
    </source>
</evidence>
<comment type="subcellular location">
    <subcellularLocation>
        <location evidence="1 7">Cell membrane</location>
        <topology evidence="1 7">Multi-pass membrane protein</topology>
    </subcellularLocation>
</comment>
<dbReference type="Pfam" id="PF04535">
    <property type="entry name" value="CASP_dom"/>
    <property type="match status" value="1"/>
</dbReference>
<dbReference type="PANTHER" id="PTHR36488:SF11">
    <property type="entry name" value="CASP-LIKE PROTEIN"/>
    <property type="match status" value="1"/>
</dbReference>
<proteinExistence type="inferred from homology"/>
<comment type="similarity">
    <text evidence="2 7">Belongs to the Casparian strip membrane proteins (CASP) family.</text>
</comment>
<dbReference type="InterPro" id="IPR044173">
    <property type="entry name" value="CASPL"/>
</dbReference>
<evidence type="ECO:0000256" key="2">
    <source>
        <dbReference type="ARBA" id="ARBA00007651"/>
    </source>
</evidence>
<feature type="transmembrane region" description="Helical" evidence="7">
    <location>
        <begin position="207"/>
        <end position="229"/>
    </location>
</feature>
<dbReference type="AlphaFoldDB" id="A0A251SYF7"/>
<keyword evidence="4 7" id="KW-0812">Transmembrane</keyword>
<dbReference type="OMA" id="TSANWIA"/>
<reference evidence="11" key="2">
    <citation type="submission" date="2017-02" db="EMBL/GenBank/DDBJ databases">
        <title>Sunflower complete genome.</title>
        <authorList>
            <person name="Langlade N."/>
            <person name="Munos S."/>
        </authorList>
    </citation>
    <scope>NUCLEOTIDE SEQUENCE [LARGE SCALE GENOMIC DNA]</scope>
    <source>
        <tissue evidence="11">Leaves</tissue>
    </source>
</reference>
<evidence type="ECO:0000313" key="11">
    <source>
        <dbReference type="EMBL" id="OTG03613.1"/>
    </source>
</evidence>
<reference evidence="10 12" key="1">
    <citation type="journal article" date="2017" name="Nature">
        <title>The sunflower genome provides insights into oil metabolism, flowering and Asterid evolution.</title>
        <authorList>
            <person name="Badouin H."/>
            <person name="Gouzy J."/>
            <person name="Grassa C.J."/>
            <person name="Murat F."/>
            <person name="Staton S.E."/>
            <person name="Cottret L."/>
            <person name="Lelandais-Briere C."/>
            <person name="Owens G.L."/>
            <person name="Carrere S."/>
            <person name="Mayjonade B."/>
            <person name="Legrand L."/>
            <person name="Gill N."/>
            <person name="Kane N.C."/>
            <person name="Bowers J.E."/>
            <person name="Hubner S."/>
            <person name="Bellec A."/>
            <person name="Berard A."/>
            <person name="Berges H."/>
            <person name="Blanchet N."/>
            <person name="Boniface M.C."/>
            <person name="Brunel D."/>
            <person name="Catrice O."/>
            <person name="Chaidir N."/>
            <person name="Claudel C."/>
            <person name="Donnadieu C."/>
            <person name="Faraut T."/>
            <person name="Fievet G."/>
            <person name="Helmstetter N."/>
            <person name="King M."/>
            <person name="Knapp S.J."/>
            <person name="Lai Z."/>
            <person name="Le Paslier M.C."/>
            <person name="Lippi Y."/>
            <person name="Lorenzon L."/>
            <person name="Mandel J.R."/>
            <person name="Marage G."/>
            <person name="Marchand G."/>
            <person name="Marquand E."/>
            <person name="Bret-Mestries E."/>
            <person name="Morien E."/>
            <person name="Nambeesan S."/>
            <person name="Nguyen T."/>
            <person name="Pegot-Espagnet P."/>
            <person name="Pouilly N."/>
            <person name="Raftis F."/>
            <person name="Sallet E."/>
            <person name="Schiex T."/>
            <person name="Thomas J."/>
            <person name="Vandecasteele C."/>
            <person name="Vares D."/>
            <person name="Vear F."/>
            <person name="Vautrin S."/>
            <person name="Crespi M."/>
            <person name="Mangin B."/>
            <person name="Burke J.M."/>
            <person name="Salse J."/>
            <person name="Munos S."/>
            <person name="Vincourt P."/>
            <person name="Rieseberg L.H."/>
            <person name="Langlade N.B."/>
        </authorList>
    </citation>
    <scope>NUCLEOTIDE SEQUENCE [LARGE SCALE GENOMIC DNA]</scope>
    <source>
        <strain evidence="12">cv. SF193</strain>
        <tissue evidence="10">Leaves</tissue>
    </source>
</reference>
<dbReference type="GO" id="GO:0048226">
    <property type="term" value="C:Casparian strip"/>
    <property type="evidence" value="ECO:0000318"/>
    <property type="project" value="GO_Central"/>
</dbReference>
<evidence type="ECO:0000256" key="1">
    <source>
        <dbReference type="ARBA" id="ARBA00004651"/>
    </source>
</evidence>
<dbReference type="Proteomes" id="UP000215914">
    <property type="component" value="Chromosome 13"/>
</dbReference>
<dbReference type="InterPro" id="IPR006459">
    <property type="entry name" value="CASP/CASPL"/>
</dbReference>
<evidence type="ECO:0000256" key="7">
    <source>
        <dbReference type="RuleBase" id="RU361233"/>
    </source>
</evidence>
<evidence type="ECO:0000259" key="9">
    <source>
        <dbReference type="Pfam" id="PF04535"/>
    </source>
</evidence>
<dbReference type="EMBL" id="MNCJ02000326">
    <property type="protein sequence ID" value="KAF5783678.1"/>
    <property type="molecule type" value="Genomic_DNA"/>
</dbReference>
<gene>
    <name evidence="11" type="ORF">HannXRQ_Chr13g0426041</name>
    <name evidence="10" type="ORF">HanXRQr2_Chr11g0510711</name>
</gene>
<evidence type="ECO:0000256" key="5">
    <source>
        <dbReference type="ARBA" id="ARBA00022989"/>
    </source>
</evidence>
<keyword evidence="12" id="KW-1185">Reference proteome</keyword>
<dbReference type="GO" id="GO:0007043">
    <property type="term" value="P:cell-cell junction assembly"/>
    <property type="evidence" value="ECO:0000318"/>
    <property type="project" value="GO_Central"/>
</dbReference>
<evidence type="ECO:0000313" key="12">
    <source>
        <dbReference type="Proteomes" id="UP000215914"/>
    </source>
</evidence>
<keyword evidence="6 7" id="KW-0472">Membrane</keyword>
<dbReference type="GO" id="GO:0042545">
    <property type="term" value="P:cell wall modification"/>
    <property type="evidence" value="ECO:0000318"/>
    <property type="project" value="GO_Central"/>
</dbReference>
<protein>
    <recommendedName>
        <fullName evidence="7">CASP-like protein</fullName>
    </recommendedName>
</protein>
<feature type="transmembrane region" description="Helical" evidence="7">
    <location>
        <begin position="157"/>
        <end position="181"/>
    </location>
</feature>
<feature type="transmembrane region" description="Helical" evidence="7">
    <location>
        <begin position="116"/>
        <end position="145"/>
    </location>
</feature>
<reference evidence="10" key="3">
    <citation type="submission" date="2020-06" db="EMBL/GenBank/DDBJ databases">
        <title>Helianthus annuus Genome sequencing and assembly Release 2.</title>
        <authorList>
            <person name="Gouzy J."/>
            <person name="Langlade N."/>
            <person name="Munos S."/>
        </authorList>
    </citation>
    <scope>NUCLEOTIDE SEQUENCE</scope>
    <source>
        <tissue evidence="10">Leaves</tissue>
    </source>
</reference>
<dbReference type="GO" id="GO:0005886">
    <property type="term" value="C:plasma membrane"/>
    <property type="evidence" value="ECO:0000318"/>
    <property type="project" value="GO_Central"/>
</dbReference>
<dbReference type="OrthoDB" id="753675at2759"/>
<feature type="compositionally biased region" description="Basic and acidic residues" evidence="8">
    <location>
        <begin position="18"/>
        <end position="30"/>
    </location>
</feature>
<organism evidence="11 12">
    <name type="scientific">Helianthus annuus</name>
    <name type="common">Common sunflower</name>
    <dbReference type="NCBI Taxonomy" id="4232"/>
    <lineage>
        <taxon>Eukaryota</taxon>
        <taxon>Viridiplantae</taxon>
        <taxon>Streptophyta</taxon>
        <taxon>Embryophyta</taxon>
        <taxon>Tracheophyta</taxon>
        <taxon>Spermatophyta</taxon>
        <taxon>Magnoliopsida</taxon>
        <taxon>eudicotyledons</taxon>
        <taxon>Gunneridae</taxon>
        <taxon>Pentapetalae</taxon>
        <taxon>asterids</taxon>
        <taxon>campanulids</taxon>
        <taxon>Asterales</taxon>
        <taxon>Asteraceae</taxon>
        <taxon>Asteroideae</taxon>
        <taxon>Heliantheae alliance</taxon>
        <taxon>Heliantheae</taxon>
        <taxon>Helianthus</taxon>
    </lineage>
</organism>
<sequence length="232" mass="24517">MDLSRSGKESGDIAIPVREVKSSRSGKESGDIAIPVREVKSSKSGKGAPTVVVAAPTRLGQALPAGWKRGVAIIDLILRICAIAATLGAAAVMGTTSQDLPFFTRFFQFQASYDDFPTFTFFLAGNAITCTYLVLSLPFSIVCIVRPHIIGARMLLLIFDTLALALTMSAASAAAAIVYLAHNGNPNTNWPALCQQFDEFCPRVSGAVVGSFLGVLILAVLVILSAAALRRN</sequence>
<dbReference type="InterPro" id="IPR006702">
    <property type="entry name" value="CASP_dom"/>
</dbReference>
<dbReference type="NCBIfam" id="TIGR01569">
    <property type="entry name" value="A_tha_TIGR01569"/>
    <property type="match status" value="1"/>
</dbReference>
<evidence type="ECO:0000256" key="6">
    <source>
        <dbReference type="ARBA" id="ARBA00023136"/>
    </source>
</evidence>
<feature type="transmembrane region" description="Helical" evidence="7">
    <location>
        <begin position="76"/>
        <end position="96"/>
    </location>
</feature>
<keyword evidence="5 7" id="KW-1133">Transmembrane helix</keyword>
<dbReference type="InParanoid" id="A0A251SYF7"/>
<dbReference type="PANTHER" id="PTHR36488">
    <property type="entry name" value="CASP-LIKE PROTEIN 1U1"/>
    <property type="match status" value="1"/>
</dbReference>